<keyword evidence="3" id="KW-1185">Reference proteome</keyword>
<dbReference type="EMBL" id="BAAAFZ010000008">
    <property type="protein sequence ID" value="GAA0573705.1"/>
    <property type="molecule type" value="Genomic_DNA"/>
</dbReference>
<sequence length="81" mass="8320">MRVETHRLRVDGDGRPEVEPVGQVVLVQTDHDRDASGPAADEEHVGQGEGRPAAGRGGAERPAANGSLIRGRAAIAGGFGV</sequence>
<organism evidence="2 3">
    <name type="scientific">Craurococcus roseus</name>
    <dbReference type="NCBI Taxonomy" id="77585"/>
    <lineage>
        <taxon>Bacteria</taxon>
        <taxon>Pseudomonadati</taxon>
        <taxon>Pseudomonadota</taxon>
        <taxon>Alphaproteobacteria</taxon>
        <taxon>Acetobacterales</taxon>
        <taxon>Acetobacteraceae</taxon>
        <taxon>Craurococcus</taxon>
    </lineage>
</organism>
<reference evidence="3" key="1">
    <citation type="journal article" date="2019" name="Int. J. Syst. Evol. Microbiol.">
        <title>The Global Catalogue of Microorganisms (GCM) 10K type strain sequencing project: providing services to taxonomists for standard genome sequencing and annotation.</title>
        <authorList>
            <consortium name="The Broad Institute Genomics Platform"/>
            <consortium name="The Broad Institute Genome Sequencing Center for Infectious Disease"/>
            <person name="Wu L."/>
            <person name="Ma J."/>
        </authorList>
    </citation>
    <scope>NUCLEOTIDE SEQUENCE [LARGE SCALE GENOMIC DNA]</scope>
    <source>
        <strain evidence="3">JCM 9933</strain>
    </source>
</reference>
<comment type="caution">
    <text evidence="2">The sequence shown here is derived from an EMBL/GenBank/DDBJ whole genome shotgun (WGS) entry which is preliminary data.</text>
</comment>
<feature type="compositionally biased region" description="Low complexity" evidence="1">
    <location>
        <begin position="50"/>
        <end position="69"/>
    </location>
</feature>
<evidence type="ECO:0000313" key="2">
    <source>
        <dbReference type="EMBL" id="GAA0573705.1"/>
    </source>
</evidence>
<feature type="compositionally biased region" description="Basic and acidic residues" evidence="1">
    <location>
        <begin position="1"/>
        <end position="18"/>
    </location>
</feature>
<gene>
    <name evidence="2" type="ORF">GCM10009416_10500</name>
</gene>
<evidence type="ECO:0000313" key="3">
    <source>
        <dbReference type="Proteomes" id="UP001501588"/>
    </source>
</evidence>
<protein>
    <submittedName>
        <fullName evidence="2">Uncharacterized protein</fullName>
    </submittedName>
</protein>
<proteinExistence type="predicted"/>
<evidence type="ECO:0000256" key="1">
    <source>
        <dbReference type="SAM" id="MobiDB-lite"/>
    </source>
</evidence>
<feature type="compositionally biased region" description="Basic and acidic residues" evidence="1">
    <location>
        <begin position="29"/>
        <end position="46"/>
    </location>
</feature>
<accession>A0ABP3PVU6</accession>
<name>A0ABP3PVU6_9PROT</name>
<dbReference type="Proteomes" id="UP001501588">
    <property type="component" value="Unassembled WGS sequence"/>
</dbReference>
<feature type="region of interest" description="Disordered" evidence="1">
    <location>
        <begin position="1"/>
        <end position="69"/>
    </location>
</feature>